<evidence type="ECO:0000313" key="8">
    <source>
        <dbReference type="EMBL" id="KAJ0963360.1"/>
    </source>
</evidence>
<dbReference type="Pfam" id="PF00010">
    <property type="entry name" value="HLH"/>
    <property type="match status" value="1"/>
</dbReference>
<evidence type="ECO:0000313" key="9">
    <source>
        <dbReference type="Proteomes" id="UP001085076"/>
    </source>
</evidence>
<reference evidence="8" key="2">
    <citation type="journal article" date="2022" name="Hortic Res">
        <title>The genome of Dioscorea zingiberensis sheds light on the biosynthesis, origin and evolution of the medicinally important diosgenin saponins.</title>
        <authorList>
            <person name="Li Y."/>
            <person name="Tan C."/>
            <person name="Li Z."/>
            <person name="Guo J."/>
            <person name="Li S."/>
            <person name="Chen X."/>
            <person name="Wang C."/>
            <person name="Dai X."/>
            <person name="Yang H."/>
            <person name="Song W."/>
            <person name="Hou L."/>
            <person name="Xu J."/>
            <person name="Tong Z."/>
            <person name="Xu A."/>
            <person name="Yuan X."/>
            <person name="Wang W."/>
            <person name="Yang Q."/>
            <person name="Chen L."/>
            <person name="Sun Z."/>
            <person name="Wang K."/>
            <person name="Pan B."/>
            <person name="Chen J."/>
            <person name="Bao Y."/>
            <person name="Liu F."/>
            <person name="Qi X."/>
            <person name="Gang D.R."/>
            <person name="Wen J."/>
            <person name="Li J."/>
        </authorList>
    </citation>
    <scope>NUCLEOTIDE SEQUENCE</scope>
    <source>
        <strain evidence="8">Dzin_1.0</strain>
    </source>
</reference>
<dbReference type="Proteomes" id="UP001085076">
    <property type="component" value="Miscellaneous, Linkage group lg09"/>
</dbReference>
<evidence type="ECO:0000256" key="1">
    <source>
        <dbReference type="ARBA" id="ARBA00004123"/>
    </source>
</evidence>
<dbReference type="InterPro" id="IPR011598">
    <property type="entry name" value="bHLH_dom"/>
</dbReference>
<evidence type="ECO:0000256" key="2">
    <source>
        <dbReference type="ARBA" id="ARBA00005510"/>
    </source>
</evidence>
<dbReference type="CDD" id="cd18919">
    <property type="entry name" value="bHLH_AtBPE_like"/>
    <property type="match status" value="1"/>
</dbReference>
<reference evidence="8" key="1">
    <citation type="submission" date="2021-03" db="EMBL/GenBank/DDBJ databases">
        <authorList>
            <person name="Li Z."/>
            <person name="Yang C."/>
        </authorList>
    </citation>
    <scope>NUCLEOTIDE SEQUENCE</scope>
    <source>
        <strain evidence="8">Dzin_1.0</strain>
        <tissue evidence="8">Leaf</tissue>
    </source>
</reference>
<dbReference type="GO" id="GO:0003700">
    <property type="term" value="F:DNA-binding transcription factor activity"/>
    <property type="evidence" value="ECO:0007669"/>
    <property type="project" value="TreeGrafter"/>
</dbReference>
<dbReference type="AlphaFoldDB" id="A0A9D5H4W6"/>
<gene>
    <name evidence="8" type="ORF">J5N97_028482</name>
</gene>
<proteinExistence type="inferred from homology"/>
<dbReference type="GO" id="GO:0046983">
    <property type="term" value="F:protein dimerization activity"/>
    <property type="evidence" value="ECO:0007669"/>
    <property type="project" value="InterPro"/>
</dbReference>
<dbReference type="InterPro" id="IPR024097">
    <property type="entry name" value="bHLH_ZIP_TF"/>
</dbReference>
<keyword evidence="4" id="KW-0804">Transcription</keyword>
<comment type="caution">
    <text evidence="8">The sequence shown here is derived from an EMBL/GenBank/DDBJ whole genome shotgun (WGS) entry which is preliminary data.</text>
</comment>
<dbReference type="EMBL" id="JAGGNH010000009">
    <property type="protein sequence ID" value="KAJ0963360.1"/>
    <property type="molecule type" value="Genomic_DNA"/>
</dbReference>
<feature type="region of interest" description="Disordered" evidence="6">
    <location>
        <begin position="89"/>
        <end position="180"/>
    </location>
</feature>
<comment type="similarity">
    <text evidence="2">Belongs to the bHLH protein family.</text>
</comment>
<keyword evidence="5" id="KW-0539">Nucleus</keyword>
<dbReference type="OrthoDB" id="1609391at2759"/>
<accession>A0A9D5H4W6</accession>
<dbReference type="Gene3D" id="4.10.280.10">
    <property type="entry name" value="Helix-loop-helix DNA-binding domain"/>
    <property type="match status" value="1"/>
</dbReference>
<dbReference type="PANTHER" id="PTHR12565:SF312">
    <property type="entry name" value="TRANSCRIPTION FACTOR BHLH74"/>
    <property type="match status" value="1"/>
</dbReference>
<evidence type="ECO:0000256" key="3">
    <source>
        <dbReference type="ARBA" id="ARBA00023015"/>
    </source>
</evidence>
<keyword evidence="3" id="KW-0805">Transcription regulation</keyword>
<evidence type="ECO:0000259" key="7">
    <source>
        <dbReference type="PROSITE" id="PS50888"/>
    </source>
</evidence>
<protein>
    <recommendedName>
        <fullName evidence="7">BHLH domain-containing protein</fullName>
    </recommendedName>
</protein>
<dbReference type="PANTHER" id="PTHR12565">
    <property type="entry name" value="STEROL REGULATORY ELEMENT-BINDING PROTEIN"/>
    <property type="match status" value="1"/>
</dbReference>
<evidence type="ECO:0000256" key="5">
    <source>
        <dbReference type="ARBA" id="ARBA00023242"/>
    </source>
</evidence>
<dbReference type="GO" id="GO:0005634">
    <property type="term" value="C:nucleus"/>
    <property type="evidence" value="ECO:0007669"/>
    <property type="project" value="UniProtKB-SubCell"/>
</dbReference>
<dbReference type="PROSITE" id="PS50888">
    <property type="entry name" value="BHLH"/>
    <property type="match status" value="1"/>
</dbReference>
<dbReference type="InterPro" id="IPR036638">
    <property type="entry name" value="HLH_DNA-bd_sf"/>
</dbReference>
<dbReference type="SMART" id="SM00353">
    <property type="entry name" value="HLH"/>
    <property type="match status" value="1"/>
</dbReference>
<dbReference type="FunFam" id="4.10.280.10:FF:000002">
    <property type="entry name" value="Basic helix-loop-helix transcription factor"/>
    <property type="match status" value="1"/>
</dbReference>
<dbReference type="SUPFAM" id="SSF47459">
    <property type="entry name" value="HLH, helix-loop-helix DNA-binding domain"/>
    <property type="match status" value="1"/>
</dbReference>
<feature type="compositionally biased region" description="Basic and acidic residues" evidence="6">
    <location>
        <begin position="149"/>
        <end position="180"/>
    </location>
</feature>
<keyword evidence="9" id="KW-1185">Reference proteome</keyword>
<feature type="domain" description="BHLH" evidence="7">
    <location>
        <begin position="189"/>
        <end position="239"/>
    </location>
</feature>
<evidence type="ECO:0000256" key="6">
    <source>
        <dbReference type="SAM" id="MobiDB-lite"/>
    </source>
</evidence>
<comment type="subcellular location">
    <subcellularLocation>
        <location evidence="1">Nucleus</location>
    </subcellularLocation>
</comment>
<sequence length="362" mass="40304">MGVDGDPHFMLETREVQLDSGMIAANVDEQHFLASAWDPILSMDHTMSFNDSAAFSSYIPGVSDFHNGGNEQQMTLSLSFFGSKNQVSSHPCPAEFPLGDDNHNEKNLKGKKRKGESEFSASHSDPPLDEFHKVGSEHKKKNGSPDSTKSSKEKDEKKAKTSKHGKEENTQNADTSKDDYIHVRAKRGQATNSHSLAERVRREKISERMRLLQDLVPGCNKITGKAMMLDEIINYVQSLQKQVEFLSMKLAAVNPEMNFDIEQILSKEILHHPQDGNVATLGFSLGMNTPHSHLHGVIQADVGMCSMPNSEGILRLSTSQISPMTRIPSVWDHELQNVVPMSFIHNLPIDSENLNGDMKVEM</sequence>
<name>A0A9D5H4W6_9LILI</name>
<organism evidence="8 9">
    <name type="scientific">Dioscorea zingiberensis</name>
    <dbReference type="NCBI Taxonomy" id="325984"/>
    <lineage>
        <taxon>Eukaryota</taxon>
        <taxon>Viridiplantae</taxon>
        <taxon>Streptophyta</taxon>
        <taxon>Embryophyta</taxon>
        <taxon>Tracheophyta</taxon>
        <taxon>Spermatophyta</taxon>
        <taxon>Magnoliopsida</taxon>
        <taxon>Liliopsida</taxon>
        <taxon>Dioscoreales</taxon>
        <taxon>Dioscoreaceae</taxon>
        <taxon>Dioscorea</taxon>
    </lineage>
</organism>
<evidence type="ECO:0000256" key="4">
    <source>
        <dbReference type="ARBA" id="ARBA00023163"/>
    </source>
</evidence>